<dbReference type="RefSeq" id="WP_136501553.1">
    <property type="nucleotide sequence ID" value="NZ_SSUX01000004.1"/>
</dbReference>
<evidence type="ECO:0000313" key="1">
    <source>
        <dbReference type="EMBL" id="THJ46112.1"/>
    </source>
</evidence>
<comment type="caution">
    <text evidence="1">The sequence shown here is derived from an EMBL/GenBank/DDBJ whole genome shotgun (WGS) entry which is preliminary data.</text>
</comment>
<dbReference type="EMBL" id="SSUX01000004">
    <property type="protein sequence ID" value="THJ46112.1"/>
    <property type="molecule type" value="Genomic_DNA"/>
</dbReference>
<organism evidence="1 2">
    <name type="scientific">Aeromonas veronii</name>
    <dbReference type="NCBI Taxonomy" id="654"/>
    <lineage>
        <taxon>Bacteria</taxon>
        <taxon>Pseudomonadati</taxon>
        <taxon>Pseudomonadota</taxon>
        <taxon>Gammaproteobacteria</taxon>
        <taxon>Aeromonadales</taxon>
        <taxon>Aeromonadaceae</taxon>
        <taxon>Aeromonas</taxon>
    </lineage>
</organism>
<evidence type="ECO:0000313" key="2">
    <source>
        <dbReference type="Proteomes" id="UP000309618"/>
    </source>
</evidence>
<accession>A0A4V3Z0C9</accession>
<reference evidence="1 2" key="1">
    <citation type="submission" date="2019-04" db="EMBL/GenBank/DDBJ databases">
        <title>Comparative genomics of Aeromonas veronii strains pathogenic to fish.</title>
        <authorList>
            <person name="Cascarano M.C."/>
            <person name="Smyrli M."/>
            <person name="Katharios P."/>
        </authorList>
    </citation>
    <scope>NUCLEOTIDE SEQUENCE [LARGE SCALE GENOMIC DNA]</scope>
    <source>
        <strain evidence="1 2">XU1</strain>
    </source>
</reference>
<proteinExistence type="predicted"/>
<gene>
    <name evidence="1" type="ORF">E8Q35_07425</name>
</gene>
<dbReference type="Proteomes" id="UP000309618">
    <property type="component" value="Unassembled WGS sequence"/>
</dbReference>
<protein>
    <submittedName>
        <fullName evidence="1">Iron-containing alcohol dehydrogenase</fullName>
    </submittedName>
</protein>
<sequence>MATFKFYIPAINLMGAGCLQEAAADIKGYGYRKALCSPPRKMKNAFAKNENTPQR</sequence>
<dbReference type="AlphaFoldDB" id="A0A4V3Z0C9"/>
<name>A0A4V3Z0C9_AERVE</name>
<dbReference type="PROSITE" id="PS51257">
    <property type="entry name" value="PROKAR_LIPOPROTEIN"/>
    <property type="match status" value="1"/>
</dbReference>